<keyword evidence="11" id="KW-1185">Reference proteome</keyword>
<dbReference type="Pfam" id="PF09594">
    <property type="entry name" value="GT87"/>
    <property type="match status" value="1"/>
</dbReference>
<feature type="transmembrane region" description="Helical" evidence="9">
    <location>
        <begin position="127"/>
        <end position="147"/>
    </location>
</feature>
<gene>
    <name evidence="10" type="ORF">CFN78_14540</name>
</gene>
<evidence type="ECO:0000256" key="8">
    <source>
        <dbReference type="SAM" id="MobiDB-lite"/>
    </source>
</evidence>
<feature type="transmembrane region" description="Helical" evidence="9">
    <location>
        <begin position="350"/>
        <end position="366"/>
    </location>
</feature>
<dbReference type="AlphaFoldDB" id="A0A263D5X2"/>
<evidence type="ECO:0000256" key="2">
    <source>
        <dbReference type="ARBA" id="ARBA00022475"/>
    </source>
</evidence>
<evidence type="ECO:0000256" key="5">
    <source>
        <dbReference type="ARBA" id="ARBA00022989"/>
    </source>
</evidence>
<keyword evidence="5 9" id="KW-1133">Transmembrane helix</keyword>
<dbReference type="InParanoid" id="A0A263D5X2"/>
<dbReference type="InterPro" id="IPR018584">
    <property type="entry name" value="GT87"/>
</dbReference>
<dbReference type="GO" id="GO:0005886">
    <property type="term" value="C:plasma membrane"/>
    <property type="evidence" value="ECO:0007669"/>
    <property type="project" value="UniProtKB-SubCell"/>
</dbReference>
<dbReference type="FunCoup" id="A0A263D5X2">
    <property type="interactions" value="8"/>
</dbReference>
<feature type="transmembrane region" description="Helical" evidence="9">
    <location>
        <begin position="64"/>
        <end position="97"/>
    </location>
</feature>
<feature type="transmembrane region" description="Helical" evidence="9">
    <location>
        <begin position="295"/>
        <end position="311"/>
    </location>
</feature>
<accession>A0A263D5X2</accession>
<keyword evidence="4 9" id="KW-0812">Transmembrane</keyword>
<keyword evidence="2" id="KW-1003">Cell membrane</keyword>
<dbReference type="EMBL" id="NKYE01000007">
    <property type="protein sequence ID" value="OZM72866.1"/>
    <property type="molecule type" value="Genomic_DNA"/>
</dbReference>
<evidence type="ECO:0000256" key="9">
    <source>
        <dbReference type="SAM" id="Phobius"/>
    </source>
</evidence>
<evidence type="ECO:0000256" key="1">
    <source>
        <dbReference type="ARBA" id="ARBA00004651"/>
    </source>
</evidence>
<feature type="transmembrane region" description="Helical" evidence="9">
    <location>
        <begin position="156"/>
        <end position="177"/>
    </location>
</feature>
<sequence>MVVALTEIVLVVIVLAWKRLDGLDLEVYRLGAEALASSGDPYGPLPPTRDGTVLPFTYPPAAALLFLPLVLVPIDVALVALTVVSVLGIGVSAGLCFIRYDRKIVMVGASAVAVQVVALFSEPVRSTLGFGQINILLMLLVAVDLLAPMRRWPRGVLVGVAAAIKLTPIVFVLFFLFGKDRRAAVRSALAFVGCALVAGLLFPSASVKYWTDLVFASSRIGDPGYIGNQSIRGLVARSGLGNTWQTVAWIAAALLVLAATIWITRRAVAVAEPVLATCACAIGGLLMSPVSWTHHWVWGVPVLGVITYLGLRGSRRQLISAVALASVALFLFIDSPLWDHRDIWLPRESYVLTGLLLLGALAWIVGSTHRPRSIDSCPGPSPAPARSVSTLSRAGRGTPSPRPDAVAPARW</sequence>
<dbReference type="OrthoDB" id="9774600at2"/>
<keyword evidence="6 9" id="KW-0472">Membrane</keyword>
<evidence type="ECO:0000256" key="4">
    <source>
        <dbReference type="ARBA" id="ARBA00022692"/>
    </source>
</evidence>
<organism evidence="10 11">
    <name type="scientific">Amycolatopsis antarctica</name>
    <dbReference type="NCBI Taxonomy" id="1854586"/>
    <lineage>
        <taxon>Bacteria</taxon>
        <taxon>Bacillati</taxon>
        <taxon>Actinomycetota</taxon>
        <taxon>Actinomycetes</taxon>
        <taxon>Pseudonocardiales</taxon>
        <taxon>Pseudonocardiaceae</taxon>
        <taxon>Amycolatopsis</taxon>
    </lineage>
</organism>
<feature type="transmembrane region" description="Helical" evidence="9">
    <location>
        <begin position="318"/>
        <end position="338"/>
    </location>
</feature>
<keyword evidence="3" id="KW-0808">Transferase</keyword>
<dbReference type="RefSeq" id="WP_094863342.1">
    <property type="nucleotide sequence ID" value="NZ_NKYE01000007.1"/>
</dbReference>
<dbReference type="GO" id="GO:0016758">
    <property type="term" value="F:hexosyltransferase activity"/>
    <property type="evidence" value="ECO:0007669"/>
    <property type="project" value="InterPro"/>
</dbReference>
<feature type="transmembrane region" description="Helical" evidence="9">
    <location>
        <begin position="246"/>
        <end position="264"/>
    </location>
</feature>
<comment type="caution">
    <text evidence="10">The sequence shown here is derived from an EMBL/GenBank/DDBJ whole genome shotgun (WGS) entry which is preliminary data.</text>
</comment>
<protein>
    <recommendedName>
        <fullName evidence="12">Alpha-1,2-mannosyltransferase</fullName>
    </recommendedName>
</protein>
<evidence type="ECO:0000256" key="3">
    <source>
        <dbReference type="ARBA" id="ARBA00022679"/>
    </source>
</evidence>
<evidence type="ECO:0000256" key="6">
    <source>
        <dbReference type="ARBA" id="ARBA00023136"/>
    </source>
</evidence>
<evidence type="ECO:0000256" key="7">
    <source>
        <dbReference type="ARBA" id="ARBA00024033"/>
    </source>
</evidence>
<name>A0A263D5X2_9PSEU</name>
<feature type="region of interest" description="Disordered" evidence="8">
    <location>
        <begin position="371"/>
        <end position="411"/>
    </location>
</feature>
<evidence type="ECO:0000313" key="10">
    <source>
        <dbReference type="EMBL" id="OZM72866.1"/>
    </source>
</evidence>
<evidence type="ECO:0000313" key="11">
    <source>
        <dbReference type="Proteomes" id="UP000242444"/>
    </source>
</evidence>
<proteinExistence type="inferred from homology"/>
<reference evidence="10 11" key="1">
    <citation type="submission" date="2017-07" db="EMBL/GenBank/DDBJ databases">
        <title>Amycolatopsis antarcticus sp. nov., isolated from the surface of an Antarcticus brown macroalga.</title>
        <authorList>
            <person name="Wang J."/>
            <person name="Leiva S."/>
            <person name="Huang J."/>
            <person name="Huang Y."/>
        </authorList>
    </citation>
    <scope>NUCLEOTIDE SEQUENCE [LARGE SCALE GENOMIC DNA]</scope>
    <source>
        <strain evidence="10 11">AU-G6</strain>
    </source>
</reference>
<comment type="subcellular location">
    <subcellularLocation>
        <location evidence="1">Cell membrane</location>
        <topology evidence="1">Multi-pass membrane protein</topology>
    </subcellularLocation>
</comment>
<feature type="transmembrane region" description="Helical" evidence="9">
    <location>
        <begin position="183"/>
        <end position="202"/>
    </location>
</feature>
<comment type="similarity">
    <text evidence="7">Belongs to the glycosyltransferase 87 family.</text>
</comment>
<evidence type="ECO:0008006" key="12">
    <source>
        <dbReference type="Google" id="ProtNLM"/>
    </source>
</evidence>
<dbReference type="Proteomes" id="UP000242444">
    <property type="component" value="Unassembled WGS sequence"/>
</dbReference>